<reference evidence="1" key="1">
    <citation type="submission" date="2022-06" db="EMBL/GenBank/DDBJ databases">
        <title>Lutimaribacter sp. EGI FJ00013, a novel bacterium isolated from a salt lake sediment enrichment.</title>
        <authorList>
            <person name="Gao L."/>
            <person name="Fang B.-Z."/>
            <person name="Li W.-J."/>
        </authorList>
    </citation>
    <scope>NUCLEOTIDE SEQUENCE</scope>
    <source>
        <strain evidence="1">EGI FJ00013</strain>
    </source>
</reference>
<proteinExistence type="predicted"/>
<keyword evidence="2" id="KW-1185">Reference proteome</keyword>
<comment type="caution">
    <text evidence="1">The sequence shown here is derived from an EMBL/GenBank/DDBJ whole genome shotgun (WGS) entry which is preliminary data.</text>
</comment>
<evidence type="ECO:0000313" key="2">
    <source>
        <dbReference type="Proteomes" id="UP001203036"/>
    </source>
</evidence>
<name>A0ACC5ZTP1_9RHOB</name>
<dbReference type="EMBL" id="JAMQGO010000002">
    <property type="protein sequence ID" value="MCM2561697.1"/>
    <property type="molecule type" value="Genomic_DNA"/>
</dbReference>
<evidence type="ECO:0000313" key="1">
    <source>
        <dbReference type="EMBL" id="MCM2561697.1"/>
    </source>
</evidence>
<sequence length="139" mass="14925">MKGYVADIETLTDENTDFRHVLYSGTKLQLVVMSITPGQEIGGEIHANTDQFFRVEAGKGRIVIDGTCHKIKAGDGIVVPAGTHHNVICTGHDTLKLYTIYGPPHHRDQLVQATGADAVASDQAFDGKASERAAKAVQV</sequence>
<accession>A0ACC5ZTP1</accession>
<protein>
    <submittedName>
        <fullName evidence="1">Cupin domain-containing protein</fullName>
    </submittedName>
</protein>
<organism evidence="1 2">
    <name type="scientific">Lutimaribacter degradans</name>
    <dbReference type="NCBI Taxonomy" id="2945989"/>
    <lineage>
        <taxon>Bacteria</taxon>
        <taxon>Pseudomonadati</taxon>
        <taxon>Pseudomonadota</taxon>
        <taxon>Alphaproteobacteria</taxon>
        <taxon>Rhodobacterales</taxon>
        <taxon>Roseobacteraceae</taxon>
        <taxon>Lutimaribacter</taxon>
    </lineage>
</organism>
<dbReference type="Proteomes" id="UP001203036">
    <property type="component" value="Unassembled WGS sequence"/>
</dbReference>
<gene>
    <name evidence="1" type="ORF">M8744_06025</name>
</gene>